<keyword evidence="2" id="KW-1003">Cell membrane</keyword>
<dbReference type="GO" id="GO:0005886">
    <property type="term" value="C:plasma membrane"/>
    <property type="evidence" value="ECO:0007669"/>
    <property type="project" value="UniProtKB-SubCell"/>
</dbReference>
<evidence type="ECO:0000313" key="8">
    <source>
        <dbReference type="EMBL" id="BBL70004.1"/>
    </source>
</evidence>
<protein>
    <submittedName>
        <fullName evidence="8">Paraquat-inducible protein</fullName>
    </submittedName>
</protein>
<evidence type="ECO:0000256" key="4">
    <source>
        <dbReference type="ARBA" id="ARBA00022692"/>
    </source>
</evidence>
<evidence type="ECO:0000256" key="3">
    <source>
        <dbReference type="ARBA" id="ARBA00022519"/>
    </source>
</evidence>
<sequence length="213" mass="23020">MSGQAMPPLTAADLGLQTCHVCGLVSRAPPGAHGSLCPRCGAAVHRRKRDSIGRTWALLIAAYILFVPSNLLPVMRTASLTGTQQDTIMSGVVYLWVSGSWPLAALVFFASIVVPLVKLASLTFLLVSVQRDSAWRPLERTKLYRLLEFIGRWSMLDVYVITILSALVQLRSLATISAGPGAIAFGAVVVLTMLASKAFDPRLIWDTQNNDDA</sequence>
<reference evidence="8" key="1">
    <citation type="submission" date="2019-06" db="EMBL/GenBank/DDBJ databases">
        <title>Complete genome sequence of Methylogaea oryzae strain JCM16910.</title>
        <authorList>
            <person name="Asakawa S."/>
        </authorList>
    </citation>
    <scope>NUCLEOTIDE SEQUENCE</scope>
    <source>
        <strain evidence="8">E10</strain>
    </source>
</reference>
<dbReference type="Pfam" id="PF04403">
    <property type="entry name" value="PqiA"/>
    <property type="match status" value="1"/>
</dbReference>
<evidence type="ECO:0000256" key="6">
    <source>
        <dbReference type="ARBA" id="ARBA00023136"/>
    </source>
</evidence>
<dbReference type="Proteomes" id="UP000824988">
    <property type="component" value="Chromosome"/>
</dbReference>
<accession>A0A8D5AIR1</accession>
<keyword evidence="9" id="KW-1185">Reference proteome</keyword>
<evidence type="ECO:0000256" key="1">
    <source>
        <dbReference type="ARBA" id="ARBA00004533"/>
    </source>
</evidence>
<evidence type="ECO:0000256" key="5">
    <source>
        <dbReference type="ARBA" id="ARBA00022989"/>
    </source>
</evidence>
<dbReference type="InterPro" id="IPR051800">
    <property type="entry name" value="PqiA-PqiB_transport"/>
</dbReference>
<feature type="transmembrane region" description="Helical" evidence="7">
    <location>
        <begin position="56"/>
        <end position="75"/>
    </location>
</feature>
<feature type="transmembrane region" description="Helical" evidence="7">
    <location>
        <begin position="103"/>
        <end position="129"/>
    </location>
</feature>
<feature type="transmembrane region" description="Helical" evidence="7">
    <location>
        <begin position="176"/>
        <end position="195"/>
    </location>
</feature>
<dbReference type="AlphaFoldDB" id="A0A8D5AIR1"/>
<comment type="subcellular location">
    <subcellularLocation>
        <location evidence="1">Cell inner membrane</location>
    </subcellularLocation>
</comment>
<proteinExistence type="predicted"/>
<keyword evidence="5 7" id="KW-1133">Transmembrane helix</keyword>
<evidence type="ECO:0000256" key="7">
    <source>
        <dbReference type="SAM" id="Phobius"/>
    </source>
</evidence>
<evidence type="ECO:0000313" key="9">
    <source>
        <dbReference type="Proteomes" id="UP000824988"/>
    </source>
</evidence>
<dbReference type="PANTHER" id="PTHR30462:SF3">
    <property type="entry name" value="INTERMEMBRANE TRANSPORT PROTEIN PQIA"/>
    <property type="match status" value="1"/>
</dbReference>
<dbReference type="InterPro" id="IPR007498">
    <property type="entry name" value="PqiA-like"/>
</dbReference>
<name>A0A8D5AIR1_9GAMM</name>
<keyword evidence="6 7" id="KW-0472">Membrane</keyword>
<keyword evidence="4 7" id="KW-0812">Transmembrane</keyword>
<dbReference type="EMBL" id="AP019782">
    <property type="protein sequence ID" value="BBL70004.1"/>
    <property type="molecule type" value="Genomic_DNA"/>
</dbReference>
<organism evidence="8 9">
    <name type="scientific">Methylogaea oryzae</name>
    <dbReference type="NCBI Taxonomy" id="1295382"/>
    <lineage>
        <taxon>Bacteria</taxon>
        <taxon>Pseudomonadati</taxon>
        <taxon>Pseudomonadota</taxon>
        <taxon>Gammaproteobacteria</taxon>
        <taxon>Methylococcales</taxon>
        <taxon>Methylococcaceae</taxon>
        <taxon>Methylogaea</taxon>
    </lineage>
</organism>
<dbReference type="PANTHER" id="PTHR30462">
    <property type="entry name" value="INTERMEMBRANE TRANSPORT PROTEIN PQIB-RELATED"/>
    <property type="match status" value="1"/>
</dbReference>
<gene>
    <name evidence="8" type="ORF">MoryE10_06100</name>
</gene>
<dbReference type="KEGG" id="moz:MoryE10_06100"/>
<keyword evidence="3" id="KW-0997">Cell inner membrane</keyword>
<evidence type="ECO:0000256" key="2">
    <source>
        <dbReference type="ARBA" id="ARBA00022475"/>
    </source>
</evidence>
<feature type="transmembrane region" description="Helical" evidence="7">
    <location>
        <begin position="150"/>
        <end position="170"/>
    </location>
</feature>